<dbReference type="PANTHER" id="PTHR24171:SF9">
    <property type="entry name" value="ANKYRIN REPEAT DOMAIN-CONTAINING PROTEIN 39"/>
    <property type="match status" value="1"/>
</dbReference>
<feature type="repeat" description="ANK" evidence="3">
    <location>
        <begin position="41"/>
        <end position="73"/>
    </location>
</feature>
<evidence type="ECO:0000256" key="1">
    <source>
        <dbReference type="ARBA" id="ARBA00022737"/>
    </source>
</evidence>
<evidence type="ECO:0000256" key="3">
    <source>
        <dbReference type="PROSITE-ProRule" id="PRU00023"/>
    </source>
</evidence>
<organism evidence="5 6">
    <name type="scientific">Streptomyces apricus</name>
    <dbReference type="NCBI Taxonomy" id="1828112"/>
    <lineage>
        <taxon>Bacteria</taxon>
        <taxon>Bacillati</taxon>
        <taxon>Actinomycetota</taxon>
        <taxon>Actinomycetes</taxon>
        <taxon>Kitasatosporales</taxon>
        <taxon>Streptomycetaceae</taxon>
        <taxon>Streptomyces</taxon>
    </lineage>
</organism>
<feature type="region of interest" description="Disordered" evidence="4">
    <location>
        <begin position="132"/>
        <end position="164"/>
    </location>
</feature>
<evidence type="ECO:0000313" key="6">
    <source>
        <dbReference type="Proteomes" id="UP000324965"/>
    </source>
</evidence>
<reference evidence="5 6" key="1">
    <citation type="submission" date="2019-05" db="EMBL/GenBank/DDBJ databases">
        <authorList>
            <person name="Hariharan J."/>
            <person name="Choudoir M.J."/>
            <person name="Diebold P."/>
            <person name="Panke-Buisse K."/>
            <person name="Buckley D.H."/>
        </authorList>
    </citation>
    <scope>NUCLEOTIDE SEQUENCE [LARGE SCALE GENOMIC DNA]</scope>
    <source>
        <strain evidence="5 6">SUN51</strain>
    </source>
</reference>
<dbReference type="PANTHER" id="PTHR24171">
    <property type="entry name" value="ANKYRIN REPEAT DOMAIN-CONTAINING PROTEIN 39-RELATED"/>
    <property type="match status" value="1"/>
</dbReference>
<keyword evidence="6" id="KW-1185">Reference proteome</keyword>
<feature type="repeat" description="ANK" evidence="3">
    <location>
        <begin position="76"/>
        <end position="108"/>
    </location>
</feature>
<dbReference type="PROSITE" id="PS50297">
    <property type="entry name" value="ANK_REP_REGION"/>
    <property type="match status" value="1"/>
</dbReference>
<proteinExistence type="predicted"/>
<dbReference type="OrthoDB" id="278248at2"/>
<name>A0A5B0BJ36_9ACTN</name>
<comment type="caution">
    <text evidence="5">The sequence shown here is derived from an EMBL/GenBank/DDBJ whole genome shotgun (WGS) entry which is preliminary data.</text>
</comment>
<evidence type="ECO:0000313" key="5">
    <source>
        <dbReference type="EMBL" id="KAA0941252.1"/>
    </source>
</evidence>
<keyword evidence="1" id="KW-0677">Repeat</keyword>
<keyword evidence="2 3" id="KW-0040">ANK repeat</keyword>
<evidence type="ECO:0000256" key="2">
    <source>
        <dbReference type="ARBA" id="ARBA00023043"/>
    </source>
</evidence>
<dbReference type="InterPro" id="IPR002110">
    <property type="entry name" value="Ankyrin_rpt"/>
</dbReference>
<accession>A0A5B0BJ36</accession>
<dbReference type="EMBL" id="VDFC01000017">
    <property type="protein sequence ID" value="KAA0941252.1"/>
    <property type="molecule type" value="Genomic_DNA"/>
</dbReference>
<dbReference type="Pfam" id="PF12796">
    <property type="entry name" value="Ank_2"/>
    <property type="match status" value="1"/>
</dbReference>
<dbReference type="SUPFAM" id="SSF48403">
    <property type="entry name" value="Ankyrin repeat"/>
    <property type="match status" value="1"/>
</dbReference>
<protein>
    <submittedName>
        <fullName evidence="5">Ankyrin repeat domain-containing protein</fullName>
    </submittedName>
</protein>
<dbReference type="InterPro" id="IPR036770">
    <property type="entry name" value="Ankyrin_rpt-contain_sf"/>
</dbReference>
<dbReference type="SMART" id="SM00248">
    <property type="entry name" value="ANK"/>
    <property type="match status" value="3"/>
</dbReference>
<feature type="compositionally biased region" description="Basic and acidic residues" evidence="4">
    <location>
        <begin position="137"/>
        <end position="147"/>
    </location>
</feature>
<evidence type="ECO:0000256" key="4">
    <source>
        <dbReference type="SAM" id="MobiDB-lite"/>
    </source>
</evidence>
<dbReference type="PROSITE" id="PS50088">
    <property type="entry name" value="ANK_REPEAT"/>
    <property type="match status" value="2"/>
</dbReference>
<dbReference type="Proteomes" id="UP000324965">
    <property type="component" value="Unassembled WGS sequence"/>
</dbReference>
<gene>
    <name evidence="5" type="ORF">FGF04_06535</name>
</gene>
<dbReference type="Gene3D" id="1.25.40.20">
    <property type="entry name" value="Ankyrin repeat-containing domain"/>
    <property type="match status" value="1"/>
</dbReference>
<dbReference type="AlphaFoldDB" id="A0A5B0BJ36"/>
<dbReference type="RefSeq" id="WP_149510293.1">
    <property type="nucleotide sequence ID" value="NZ_VDFC01000017.1"/>
</dbReference>
<sequence>MNERRRKKLSRRLVDAAALGDRARVEALLRSGAHPGAADSDGTTPLYAASVHGAVDTVRCLLAAGAPPDAESGRGTEGTPLCAAACWGHTETVGALLAHGADPELREDHGTGRSPLDWAMTGPYPETVALLIAAGARQREPADRPTDRPGGPGRLGRPHDPSRA</sequence>